<dbReference type="RefSeq" id="XP_026732320.1">
    <property type="nucleotide sequence ID" value="XM_026876519.1"/>
</dbReference>
<gene>
    <name evidence="3" type="primary">LOC113497129</name>
</gene>
<organism evidence="2 3">
    <name type="scientific">Trichoplusia ni</name>
    <name type="common">Cabbage looper</name>
    <dbReference type="NCBI Taxonomy" id="7111"/>
    <lineage>
        <taxon>Eukaryota</taxon>
        <taxon>Metazoa</taxon>
        <taxon>Ecdysozoa</taxon>
        <taxon>Arthropoda</taxon>
        <taxon>Hexapoda</taxon>
        <taxon>Insecta</taxon>
        <taxon>Pterygota</taxon>
        <taxon>Neoptera</taxon>
        <taxon>Endopterygota</taxon>
        <taxon>Lepidoptera</taxon>
        <taxon>Glossata</taxon>
        <taxon>Ditrysia</taxon>
        <taxon>Noctuoidea</taxon>
        <taxon>Noctuidae</taxon>
        <taxon>Plusiinae</taxon>
        <taxon>Trichoplusia</taxon>
    </lineage>
</organism>
<evidence type="ECO:0000313" key="2">
    <source>
        <dbReference type="Proteomes" id="UP000322000"/>
    </source>
</evidence>
<feature type="domain" description="Nucleolus and neural progenitor protein-like N-terminal" evidence="1">
    <location>
        <begin position="5"/>
        <end position="185"/>
    </location>
</feature>
<dbReference type="KEGG" id="tnl:113497129"/>
<evidence type="ECO:0000259" key="1">
    <source>
        <dbReference type="Pfam" id="PF14780"/>
    </source>
</evidence>
<accession>A0A7E5VVF3</accession>
<dbReference type="InterPro" id="IPR027951">
    <property type="entry name" value="Nepro_N"/>
</dbReference>
<sequence>MLKPWNNKSLLPPPVSMFLCRYKFDLSAIKHVVNNINKVLSKQSPLHREGAICSRFLYKYDKKFQNDIGYRNLRKVNTALKKYLSLNLLKDIENFIAALPSENDDDLYLPTRQMLEYIMLRIIAFAEIMVRICVCSKQAAVFYLDRVKRGESHWMSLLPYALLSRIWSMSMVLVQHSTTWYSNLYIYLDKLQLKGLPFLPDSYELPEDLEQWLDLKNIDNFGRFDWAQRKNIDVDNSLIEDDDNDLLDNILDYVNKMSKDETVSDEEDKIQPLLVNPVPSMDQIQVTGSTNIDHGVALSRESFKVLLQSNKEAPPTPPTPPPQEKYVEHTYKKITSTDALKAFIDREEDFRNQSNRRSLTKHLSFMQWHSLKNSLLQLCDTDSKRKLNKTFYKLWKEKCLDYLELKKL</sequence>
<dbReference type="FunCoup" id="A0A7E5VVF3">
    <property type="interactions" value="125"/>
</dbReference>
<dbReference type="InterPro" id="IPR052835">
    <property type="entry name" value="Nepro"/>
</dbReference>
<dbReference type="PANTHER" id="PTHR34761">
    <property type="entry name" value="NUCLEOLUS AND NEURAL PROGENITOR PROTEIN"/>
    <property type="match status" value="1"/>
</dbReference>
<dbReference type="GO" id="GO:0005634">
    <property type="term" value="C:nucleus"/>
    <property type="evidence" value="ECO:0007669"/>
    <property type="project" value="TreeGrafter"/>
</dbReference>
<dbReference type="OrthoDB" id="9899341at2759"/>
<evidence type="ECO:0000313" key="3">
    <source>
        <dbReference type="RefSeq" id="XP_026732320.1"/>
    </source>
</evidence>
<protein>
    <submittedName>
        <fullName evidence="3">Uncharacterized protein LOC113497129</fullName>
    </submittedName>
</protein>
<dbReference type="GeneID" id="113497129"/>
<reference evidence="3" key="1">
    <citation type="submission" date="2025-08" db="UniProtKB">
        <authorList>
            <consortium name="RefSeq"/>
        </authorList>
    </citation>
    <scope>IDENTIFICATION</scope>
</reference>
<dbReference type="InParanoid" id="A0A7E5VVF3"/>
<dbReference type="Pfam" id="PF14780">
    <property type="entry name" value="NEPRO_N"/>
    <property type="match status" value="1"/>
</dbReference>
<dbReference type="GO" id="GO:0045747">
    <property type="term" value="P:positive regulation of Notch signaling pathway"/>
    <property type="evidence" value="ECO:0007669"/>
    <property type="project" value="TreeGrafter"/>
</dbReference>
<dbReference type="PANTHER" id="PTHR34761:SF1">
    <property type="entry name" value="NUCLEOLUS AND NEURAL PROGENITOR PROTEIN"/>
    <property type="match status" value="1"/>
</dbReference>
<name>A0A7E5VVF3_TRINI</name>
<dbReference type="AlphaFoldDB" id="A0A7E5VVF3"/>
<keyword evidence="2" id="KW-1185">Reference proteome</keyword>
<dbReference type="Proteomes" id="UP000322000">
    <property type="component" value="Chromosome 9"/>
</dbReference>
<proteinExistence type="predicted"/>